<dbReference type="GeneID" id="93365493"/>
<evidence type="ECO:0000256" key="9">
    <source>
        <dbReference type="PIRNR" id="PIRNR006769"/>
    </source>
</evidence>
<comment type="pathway">
    <text evidence="3 9">Cofactor biosynthesis; riboflavin biosynthesis; 5-amino-6-(D-ribitylamino)uracil from GTP: step 3/4.</text>
</comment>
<proteinExistence type="inferred from homology"/>
<comment type="similarity">
    <text evidence="4 9">In the N-terminal section; belongs to the cytidine and deoxycytidylate deaminase family.</text>
</comment>
<dbReference type="Pfam" id="PF00383">
    <property type="entry name" value="dCMP_cyt_deam_1"/>
    <property type="match status" value="1"/>
</dbReference>
<dbReference type="CDD" id="cd01284">
    <property type="entry name" value="Riboflavin_deaminase-reductase"/>
    <property type="match status" value="1"/>
</dbReference>
<feature type="active site" description="Proton donor" evidence="10">
    <location>
        <position position="54"/>
    </location>
</feature>
<dbReference type="InterPro" id="IPR004794">
    <property type="entry name" value="Eubact_RibD"/>
</dbReference>
<dbReference type="SUPFAM" id="SSF53927">
    <property type="entry name" value="Cytidine deaminase-like"/>
    <property type="match status" value="1"/>
</dbReference>
<name>C3J7T0_POREA</name>
<dbReference type="UniPathway" id="UPA00275">
    <property type="reaction ID" value="UER00401"/>
</dbReference>
<dbReference type="InterPro" id="IPR016193">
    <property type="entry name" value="Cytidine_deaminase-like"/>
</dbReference>
<comment type="cofactor">
    <cofactor evidence="9 12">
        <name>Zn(2+)</name>
        <dbReference type="ChEBI" id="CHEBI:29105"/>
    </cofactor>
    <text evidence="9 12">Binds 1 zinc ion.</text>
</comment>
<comment type="function">
    <text evidence="1 9">Converts 2,5-diamino-6-(ribosylamino)-4(3h)-pyrimidinone 5'-phosphate into 5-amino-6-(ribosylamino)-2,4(1h,3h)-pyrimidinedione 5'-phosphate.</text>
</comment>
<evidence type="ECO:0000256" key="11">
    <source>
        <dbReference type="PIRSR" id="PIRSR006769-2"/>
    </source>
</evidence>
<comment type="pathway">
    <text evidence="2 9">Cofactor biosynthesis; riboflavin biosynthesis; 5-amino-6-(D-ribitylamino)uracil from GTP: step 2/4.</text>
</comment>
<evidence type="ECO:0000256" key="12">
    <source>
        <dbReference type="PIRSR" id="PIRSR006769-3"/>
    </source>
</evidence>
<keyword evidence="8" id="KW-0511">Multifunctional enzyme</keyword>
<comment type="catalytic activity">
    <reaction evidence="9">
        <text>5-amino-6-(5-phospho-D-ribitylamino)uracil + NADP(+) = 5-amino-6-(5-phospho-D-ribosylamino)uracil + NADPH + H(+)</text>
        <dbReference type="Rhea" id="RHEA:17845"/>
        <dbReference type="ChEBI" id="CHEBI:15378"/>
        <dbReference type="ChEBI" id="CHEBI:57783"/>
        <dbReference type="ChEBI" id="CHEBI:58349"/>
        <dbReference type="ChEBI" id="CHEBI:58421"/>
        <dbReference type="ChEBI" id="CHEBI:58453"/>
        <dbReference type="EC" id="1.1.1.193"/>
    </reaction>
</comment>
<evidence type="ECO:0000256" key="10">
    <source>
        <dbReference type="PIRSR" id="PIRSR006769-1"/>
    </source>
</evidence>
<dbReference type="STRING" id="553175.POREN0001_1172"/>
<dbReference type="AlphaFoldDB" id="C3J7T0"/>
<feature type="binding site" evidence="11">
    <location>
        <position position="231"/>
    </location>
    <ligand>
        <name>NADP(+)</name>
        <dbReference type="ChEBI" id="CHEBI:58349"/>
    </ligand>
</feature>
<dbReference type="PROSITE" id="PS51747">
    <property type="entry name" value="CYT_DCMP_DEAMINASES_2"/>
    <property type="match status" value="1"/>
</dbReference>
<keyword evidence="15" id="KW-1185">Reference proteome</keyword>
<dbReference type="RefSeq" id="WP_004331997.1">
    <property type="nucleotide sequence ID" value="NZ_ACNN01000005.1"/>
</dbReference>
<feature type="binding site" evidence="11">
    <location>
        <position position="160"/>
    </location>
    <ligand>
        <name>NADP(+)</name>
        <dbReference type="ChEBI" id="CHEBI:58349"/>
    </ligand>
</feature>
<dbReference type="Gene3D" id="3.40.140.10">
    <property type="entry name" value="Cytidine Deaminase, domain 2"/>
    <property type="match status" value="1"/>
</dbReference>
<dbReference type="GO" id="GO:0009231">
    <property type="term" value="P:riboflavin biosynthetic process"/>
    <property type="evidence" value="ECO:0007669"/>
    <property type="project" value="UniProtKB-UniPathway"/>
</dbReference>
<keyword evidence="9 12" id="KW-0862">Zinc</keyword>
<evidence type="ECO:0000256" key="5">
    <source>
        <dbReference type="ARBA" id="ARBA00007417"/>
    </source>
</evidence>
<dbReference type="InterPro" id="IPR002125">
    <property type="entry name" value="CMP_dCMP_dom"/>
</dbReference>
<organism evidence="14 15">
    <name type="scientific">Porphyromonas endodontalis (strain ATCC 35406 / DSM 24491 / JCM 8526 / CCUG 16442 / BCRC 14492 / NCTC 13058 / HG 370)</name>
    <name type="common">Bacteroides endodontalis</name>
    <dbReference type="NCBI Taxonomy" id="553175"/>
    <lineage>
        <taxon>Bacteria</taxon>
        <taxon>Pseudomonadati</taxon>
        <taxon>Bacteroidota</taxon>
        <taxon>Bacteroidia</taxon>
        <taxon>Bacteroidales</taxon>
        <taxon>Porphyromonadaceae</taxon>
        <taxon>Porphyromonas</taxon>
    </lineage>
</organism>
<evidence type="ECO:0000256" key="3">
    <source>
        <dbReference type="ARBA" id="ARBA00004910"/>
    </source>
</evidence>
<feature type="domain" description="CMP/dCMP-type deaminase" evidence="13">
    <location>
        <begin position="3"/>
        <end position="129"/>
    </location>
</feature>
<dbReference type="EMBL" id="ACNN01000005">
    <property type="protein sequence ID" value="EEN83530.1"/>
    <property type="molecule type" value="Genomic_DNA"/>
</dbReference>
<comment type="caution">
    <text evidence="14">The sequence shown here is derived from an EMBL/GenBank/DDBJ whole genome shotgun (WGS) entry which is preliminary data.</text>
</comment>
<feature type="binding site" evidence="11">
    <location>
        <position position="206"/>
    </location>
    <ligand>
        <name>substrate</name>
    </ligand>
</feature>
<evidence type="ECO:0000256" key="8">
    <source>
        <dbReference type="ARBA" id="ARBA00023268"/>
    </source>
</evidence>
<feature type="binding site" evidence="12">
    <location>
        <position position="90"/>
    </location>
    <ligand>
        <name>Zn(2+)</name>
        <dbReference type="ChEBI" id="CHEBI:29105"/>
        <note>catalytic</note>
    </ligand>
</feature>
<dbReference type="PANTHER" id="PTHR38011:SF7">
    <property type="entry name" value="2,5-DIAMINO-6-RIBOSYLAMINO-4(3H)-PYRIMIDINONE 5'-PHOSPHATE REDUCTASE"/>
    <property type="match status" value="1"/>
</dbReference>
<dbReference type="SUPFAM" id="SSF53597">
    <property type="entry name" value="Dihydrofolate reductase-like"/>
    <property type="match status" value="1"/>
</dbReference>
<evidence type="ECO:0000256" key="2">
    <source>
        <dbReference type="ARBA" id="ARBA00004882"/>
    </source>
</evidence>
<dbReference type="Pfam" id="PF01872">
    <property type="entry name" value="RibD_C"/>
    <property type="match status" value="1"/>
</dbReference>
<dbReference type="InterPro" id="IPR024072">
    <property type="entry name" value="DHFR-like_dom_sf"/>
</dbReference>
<feature type="binding site" evidence="11">
    <location>
        <position position="194"/>
    </location>
    <ligand>
        <name>substrate</name>
    </ligand>
</feature>
<feature type="binding site" evidence="11">
    <location>
        <position position="214"/>
    </location>
    <ligand>
        <name>substrate</name>
    </ligand>
</feature>
<accession>C3J7T0</accession>
<keyword evidence="9" id="KW-0378">Hydrolase</keyword>
<evidence type="ECO:0000256" key="4">
    <source>
        <dbReference type="ARBA" id="ARBA00005259"/>
    </source>
</evidence>
<evidence type="ECO:0000313" key="15">
    <source>
        <dbReference type="Proteomes" id="UP000004295"/>
    </source>
</evidence>
<comment type="similarity">
    <text evidence="5 9">In the C-terminal section; belongs to the HTP reductase family.</text>
</comment>
<dbReference type="EC" id="3.5.4.26" evidence="9"/>
<evidence type="ECO:0000256" key="7">
    <source>
        <dbReference type="ARBA" id="ARBA00023002"/>
    </source>
</evidence>
<evidence type="ECO:0000256" key="1">
    <source>
        <dbReference type="ARBA" id="ARBA00002151"/>
    </source>
</evidence>
<evidence type="ECO:0000313" key="14">
    <source>
        <dbReference type="EMBL" id="EEN83530.1"/>
    </source>
</evidence>
<dbReference type="PIRSF" id="PIRSF006769">
    <property type="entry name" value="RibD"/>
    <property type="match status" value="1"/>
</dbReference>
<feature type="binding site" evidence="12">
    <location>
        <position position="52"/>
    </location>
    <ligand>
        <name>Zn(2+)</name>
        <dbReference type="ChEBI" id="CHEBI:29105"/>
        <note>catalytic</note>
    </ligand>
</feature>
<dbReference type="GO" id="GO:0046872">
    <property type="term" value="F:metal ion binding"/>
    <property type="evidence" value="ECO:0007669"/>
    <property type="project" value="UniProtKB-KW"/>
</dbReference>
<evidence type="ECO:0000259" key="13">
    <source>
        <dbReference type="PROSITE" id="PS51747"/>
    </source>
</evidence>
<feature type="binding site" evidence="11">
    <location>
        <position position="210"/>
    </location>
    <ligand>
        <name>NADP(+)</name>
        <dbReference type="ChEBI" id="CHEBI:58349"/>
    </ligand>
</feature>
<dbReference type="eggNOG" id="COG0117">
    <property type="taxonomic scope" value="Bacteria"/>
</dbReference>
<evidence type="ECO:0000256" key="6">
    <source>
        <dbReference type="ARBA" id="ARBA00022857"/>
    </source>
</evidence>
<dbReference type="PANTHER" id="PTHR38011">
    <property type="entry name" value="DIHYDROFOLATE REDUCTASE FAMILY PROTEIN (AFU_ORTHOLOGUE AFUA_8G06820)"/>
    <property type="match status" value="1"/>
</dbReference>
<dbReference type="Proteomes" id="UP000004295">
    <property type="component" value="Unassembled WGS sequence"/>
</dbReference>
<dbReference type="NCBIfam" id="TIGR00326">
    <property type="entry name" value="eubact_ribD"/>
    <property type="match status" value="1"/>
</dbReference>
<protein>
    <recommendedName>
        <fullName evidence="9">Riboflavin biosynthesis protein RibD</fullName>
    </recommendedName>
    <domain>
        <recommendedName>
            <fullName evidence="9">Diaminohydroxyphosphoribosylaminopyrimidine deaminase</fullName>
            <shortName evidence="9">DRAP deaminase</shortName>
            <ecNumber evidence="9">3.5.4.26</ecNumber>
        </recommendedName>
        <alternativeName>
            <fullName evidence="9">Riboflavin-specific deaminase</fullName>
        </alternativeName>
    </domain>
    <domain>
        <recommendedName>
            <fullName evidence="9">5-amino-6-(5-phosphoribosylamino)uracil reductase</fullName>
            <ecNumber evidence="9">1.1.1.193</ecNumber>
        </recommendedName>
        <alternativeName>
            <fullName evidence="9">HTP reductase</fullName>
        </alternativeName>
    </domain>
</protein>
<feature type="binding site" evidence="11">
    <location>
        <position position="217"/>
    </location>
    <ligand>
        <name>substrate</name>
    </ligand>
</feature>
<feature type="binding site" evidence="12">
    <location>
        <position position="81"/>
    </location>
    <ligand>
        <name>Zn(2+)</name>
        <dbReference type="ChEBI" id="CHEBI:29105"/>
        <note>catalytic</note>
    </ligand>
</feature>
<dbReference type="EC" id="1.1.1.193" evidence="9"/>
<dbReference type="Gene3D" id="3.40.430.10">
    <property type="entry name" value="Dihydrofolate Reductase, subunit A"/>
    <property type="match status" value="1"/>
</dbReference>
<dbReference type="eggNOG" id="COG1985">
    <property type="taxonomic scope" value="Bacteria"/>
</dbReference>
<keyword evidence="9" id="KW-0686">Riboflavin biosynthesis</keyword>
<keyword evidence="6 9" id="KW-0521">NADP</keyword>
<feature type="binding site" evidence="11">
    <location>
        <position position="296"/>
    </location>
    <ligand>
        <name>substrate</name>
    </ligand>
</feature>
<keyword evidence="7 9" id="KW-0560">Oxidoreductase</keyword>
<reference evidence="14 15" key="1">
    <citation type="submission" date="2009-04" db="EMBL/GenBank/DDBJ databases">
        <authorList>
            <person name="Sebastian Y."/>
            <person name="Madupu R."/>
            <person name="Durkin A.S."/>
            <person name="Torralba M."/>
            <person name="Methe B."/>
            <person name="Sutton G.G."/>
            <person name="Strausberg R.L."/>
            <person name="Nelson K.E."/>
        </authorList>
    </citation>
    <scope>NUCLEOTIDE SEQUENCE [LARGE SCALE GENOMIC DNA]</scope>
    <source>
        <strain evidence="15">ATCC 35406 / BCRC 14492 / JCM 8526 / NCTC 13058 / HG 370</strain>
    </source>
</reference>
<dbReference type="GO" id="GO:0008835">
    <property type="term" value="F:diaminohydroxyphosphoribosylaminopyrimidine deaminase activity"/>
    <property type="evidence" value="ECO:0007669"/>
    <property type="project" value="UniProtKB-EC"/>
</dbReference>
<dbReference type="GO" id="GO:0008703">
    <property type="term" value="F:5-amino-6-(5-phosphoribosylamino)uracil reductase activity"/>
    <property type="evidence" value="ECO:0007669"/>
    <property type="project" value="UniProtKB-EC"/>
</dbReference>
<feature type="binding site" evidence="11">
    <location>
        <begin position="298"/>
        <end position="304"/>
    </location>
    <ligand>
        <name>NADP(+)</name>
        <dbReference type="ChEBI" id="CHEBI:58349"/>
    </ligand>
</feature>
<dbReference type="InterPro" id="IPR050765">
    <property type="entry name" value="Riboflavin_Biosynth_HTPR"/>
</dbReference>
<sequence length="342" mass="38421">MTANDTLYMQRCLDLAALATGYTSPNPLVGAILVHQDRIVGEGYHHRAGEPHAEVNCFASVRPEDEKWIAQSTLYVSLEPCSHYGKTPPCAELVLQKRVPRVVVAMQDPFPEVAGRGIALLRSKGVEVEVGVLEEEARWLNRFFLTAVEKNRPWVTLKWAQSRDGFIDRVREDASQRPEVFSSPIRQRYVHYLRHCHDAILVGRRTIQLDNPSLTNRFWWGTSPQPVVLDSEGVLCHQAYKVNQNSTSKPWFIVSPSAFRSQPLPENCIAIERSEHFIASLLETLASRKIQSLLVEGGAQTLQAFLDSGLYDAVDREVSPRLLYEGVAAPIFSGDTRCSLLD</sequence>
<keyword evidence="9 12" id="KW-0479">Metal-binding</keyword>
<dbReference type="InterPro" id="IPR002734">
    <property type="entry name" value="RibDG_C"/>
</dbReference>
<gene>
    <name evidence="14" type="primary">ribD</name>
    <name evidence="14" type="ORF">POREN0001_1172</name>
</gene>
<comment type="catalytic activity">
    <reaction evidence="9">
        <text>2,5-diamino-6-hydroxy-4-(5-phosphoribosylamino)-pyrimidine + H2O + H(+) = 5-amino-6-(5-phospho-D-ribosylamino)uracil + NH4(+)</text>
        <dbReference type="Rhea" id="RHEA:21868"/>
        <dbReference type="ChEBI" id="CHEBI:15377"/>
        <dbReference type="ChEBI" id="CHEBI:15378"/>
        <dbReference type="ChEBI" id="CHEBI:28938"/>
        <dbReference type="ChEBI" id="CHEBI:58453"/>
        <dbReference type="ChEBI" id="CHEBI:58614"/>
        <dbReference type="EC" id="3.5.4.26"/>
    </reaction>
</comment>